<dbReference type="InterPro" id="IPR003615">
    <property type="entry name" value="HNH_nuc"/>
</dbReference>
<evidence type="ECO:0000313" key="2">
    <source>
        <dbReference type="EMBL" id="RHM08484.1"/>
    </source>
</evidence>
<dbReference type="Pfam" id="PF13391">
    <property type="entry name" value="HNH_2"/>
    <property type="match status" value="1"/>
</dbReference>
<dbReference type="AlphaFoldDB" id="A0A415P6Y4"/>
<evidence type="ECO:0000313" key="3">
    <source>
        <dbReference type="Proteomes" id="UP000284868"/>
    </source>
</evidence>
<proteinExistence type="predicted"/>
<reference evidence="2 3" key="1">
    <citation type="submission" date="2018-08" db="EMBL/GenBank/DDBJ databases">
        <title>A genome reference for cultivated species of the human gut microbiota.</title>
        <authorList>
            <person name="Zou Y."/>
            <person name="Xue W."/>
            <person name="Luo G."/>
        </authorList>
    </citation>
    <scope>NUCLEOTIDE SEQUENCE [LARGE SCALE GENOMIC DNA]</scope>
    <source>
        <strain evidence="2 3">AF35-6BH</strain>
    </source>
</reference>
<accession>A0A415P6Y4</accession>
<keyword evidence="2" id="KW-0540">Nuclease</keyword>
<protein>
    <submittedName>
        <fullName evidence="2">HNH endonuclease</fullName>
    </submittedName>
</protein>
<keyword evidence="2" id="KW-0255">Endonuclease</keyword>
<dbReference type="EMBL" id="QRPK01000048">
    <property type="protein sequence ID" value="RHM08484.1"/>
    <property type="molecule type" value="Genomic_DNA"/>
</dbReference>
<comment type="caution">
    <text evidence="2">The sequence shown here is derived from an EMBL/GenBank/DDBJ whole genome shotgun (WGS) entry which is preliminary data.</text>
</comment>
<dbReference type="Proteomes" id="UP000284868">
    <property type="component" value="Unassembled WGS sequence"/>
</dbReference>
<keyword evidence="2" id="KW-0378">Hydrolase</keyword>
<name>A0A415P6Y4_9FIRM</name>
<feature type="domain" description="HNH nuclease" evidence="1">
    <location>
        <begin position="242"/>
        <end position="295"/>
    </location>
</feature>
<dbReference type="OrthoDB" id="5678128at2"/>
<organism evidence="2 3">
    <name type="scientific">Amedibacillus dolichus</name>
    <dbReference type="NCBI Taxonomy" id="31971"/>
    <lineage>
        <taxon>Bacteria</taxon>
        <taxon>Bacillati</taxon>
        <taxon>Bacillota</taxon>
        <taxon>Erysipelotrichia</taxon>
        <taxon>Erysipelotrichales</taxon>
        <taxon>Erysipelotrichaceae</taxon>
        <taxon>Amedibacillus</taxon>
    </lineage>
</organism>
<evidence type="ECO:0000259" key="1">
    <source>
        <dbReference type="Pfam" id="PF13391"/>
    </source>
</evidence>
<sequence>MRKLQFKKILLIVDAIELREISLQEAPLALYEEIANEYYAMKLSAVEELFDFLVSTKLICDTGNGIDLTPAATVYAKSNQNSRLEAYAIVEAFLKVEKVAVFFQKQCQQNPFCRKEEILQQLGNNEIFCYLAQTMLFEIEKEAYRIHPKLLKGIRIIVDEYKQNDKLLISTALMAYFTDSVVSHSDLRIHYKNSERKMVDYDNKDIIYTVIPRLGIPHDRDETKAMQSFYKDTLFHEFHHACPICHIRIPHMLIASHIKPFRDCAHIFEAVDHNNGLLLCRNHDYLFDQGYFTFDDRGYVILSHELLKHMETCDAYGIAKNYRIPKEYMTKNRRLFLAYHRAYIFKDKLPS</sequence>
<dbReference type="GO" id="GO:0004519">
    <property type="term" value="F:endonuclease activity"/>
    <property type="evidence" value="ECO:0007669"/>
    <property type="project" value="UniProtKB-KW"/>
</dbReference>
<dbReference type="RefSeq" id="WP_118365765.1">
    <property type="nucleotide sequence ID" value="NZ_CAJKGD010000003.1"/>
</dbReference>
<keyword evidence="3" id="KW-1185">Reference proteome</keyword>
<gene>
    <name evidence="2" type="ORF">DWZ83_08145</name>
</gene>